<dbReference type="AlphaFoldDB" id="A0A7W7K821"/>
<dbReference type="InterPro" id="IPR036108">
    <property type="entry name" value="4pyrrol_syn_uPrphyn_synt_sf"/>
</dbReference>
<evidence type="ECO:0000313" key="2">
    <source>
        <dbReference type="EMBL" id="MBB4857670.1"/>
    </source>
</evidence>
<dbReference type="Proteomes" id="UP000555448">
    <property type="component" value="Unassembled WGS sequence"/>
</dbReference>
<evidence type="ECO:0000313" key="3">
    <source>
        <dbReference type="Proteomes" id="UP000555448"/>
    </source>
</evidence>
<dbReference type="InterPro" id="IPR003754">
    <property type="entry name" value="4pyrrol_synth_uPrphyn_synth"/>
</dbReference>
<dbReference type="RefSeq" id="WP_184242942.1">
    <property type="nucleotide sequence ID" value="NZ_JACHLR010000003.1"/>
</dbReference>
<dbReference type="GO" id="GO:0033014">
    <property type="term" value="P:tetrapyrrole biosynthetic process"/>
    <property type="evidence" value="ECO:0007669"/>
    <property type="project" value="InterPro"/>
</dbReference>
<keyword evidence="3" id="KW-1185">Reference proteome</keyword>
<proteinExistence type="predicted"/>
<accession>A0A7W7K821</accession>
<dbReference type="GO" id="GO:0004852">
    <property type="term" value="F:uroporphyrinogen-III synthase activity"/>
    <property type="evidence" value="ECO:0007669"/>
    <property type="project" value="UniProtKB-EC"/>
</dbReference>
<gene>
    <name evidence="2" type="ORF">HNO88_000981</name>
</gene>
<keyword evidence="2" id="KW-0456">Lyase</keyword>
<feature type="domain" description="Tetrapyrrole biosynthesis uroporphyrinogen III synthase" evidence="1">
    <location>
        <begin position="16"/>
        <end position="217"/>
    </location>
</feature>
<name>A0A7W7K821_9SPHN</name>
<evidence type="ECO:0000259" key="1">
    <source>
        <dbReference type="Pfam" id="PF02602"/>
    </source>
</evidence>
<reference evidence="2 3" key="1">
    <citation type="submission" date="2020-08" db="EMBL/GenBank/DDBJ databases">
        <title>Functional genomics of gut bacteria from endangered species of beetles.</title>
        <authorList>
            <person name="Carlos-Shanley C."/>
        </authorList>
    </citation>
    <scope>NUCLEOTIDE SEQUENCE [LARGE SCALE GENOMIC DNA]</scope>
    <source>
        <strain evidence="2 3">S00245</strain>
    </source>
</reference>
<dbReference type="CDD" id="cd06578">
    <property type="entry name" value="HemD"/>
    <property type="match status" value="1"/>
</dbReference>
<dbReference type="Gene3D" id="3.40.50.10090">
    <property type="match status" value="2"/>
</dbReference>
<dbReference type="Pfam" id="PF02602">
    <property type="entry name" value="HEM4"/>
    <property type="match status" value="1"/>
</dbReference>
<comment type="caution">
    <text evidence="2">The sequence shown here is derived from an EMBL/GenBank/DDBJ whole genome shotgun (WGS) entry which is preliminary data.</text>
</comment>
<dbReference type="EC" id="4.2.1.75" evidence="2"/>
<protein>
    <submittedName>
        <fullName evidence="2">Uroporphyrinogen-III synthase</fullName>
        <ecNumber evidence="2">4.2.1.75</ecNumber>
    </submittedName>
</protein>
<organism evidence="2 3">
    <name type="scientific">Novosphingobium chloroacetimidivorans</name>
    <dbReference type="NCBI Taxonomy" id="1428314"/>
    <lineage>
        <taxon>Bacteria</taxon>
        <taxon>Pseudomonadati</taxon>
        <taxon>Pseudomonadota</taxon>
        <taxon>Alphaproteobacteria</taxon>
        <taxon>Sphingomonadales</taxon>
        <taxon>Sphingomonadaceae</taxon>
        <taxon>Novosphingobium</taxon>
    </lineage>
</organism>
<dbReference type="EMBL" id="JACHLR010000003">
    <property type="protein sequence ID" value="MBB4857670.1"/>
    <property type="molecule type" value="Genomic_DNA"/>
</dbReference>
<sequence>MRRLIVVRPEPGATATVEAARLQGLQADAYPIFVVRPMPWEPLPREVVDAVLLGSANALRHGGPALAALRGLPSYCVGQTTGDAAGAAGFDVVAVGTGGLQNVLEALAPNHRRLLRLTGAAHVPLDLPPGITVETRAVYASDALPLPSDLQSALDGGGVVMLHSGEAARHFDRLCAPAVIDRAGIALATIGPRVSALAGEGWSEVRSAPRPSDAALLALAREMCQDAAGEAEIPR</sequence>
<dbReference type="SUPFAM" id="SSF69618">
    <property type="entry name" value="HemD-like"/>
    <property type="match status" value="1"/>
</dbReference>